<evidence type="ECO:0000256" key="2">
    <source>
        <dbReference type="ARBA" id="ARBA00022771"/>
    </source>
</evidence>
<gene>
    <name evidence="6" type="ORF">PDE001_LOCUS5889</name>
</gene>
<dbReference type="InterPro" id="IPR019787">
    <property type="entry name" value="Znf_PHD-finger"/>
</dbReference>
<dbReference type="Proteomes" id="UP001162029">
    <property type="component" value="Unassembled WGS sequence"/>
</dbReference>
<evidence type="ECO:0000256" key="3">
    <source>
        <dbReference type="ARBA" id="ARBA00022833"/>
    </source>
</evidence>
<feature type="region of interest" description="Disordered" evidence="4">
    <location>
        <begin position="333"/>
        <end position="390"/>
    </location>
</feature>
<dbReference type="GO" id="GO:0008270">
    <property type="term" value="F:zinc ion binding"/>
    <property type="evidence" value="ECO:0007669"/>
    <property type="project" value="UniProtKB-KW"/>
</dbReference>
<evidence type="ECO:0000256" key="1">
    <source>
        <dbReference type="ARBA" id="ARBA00022723"/>
    </source>
</evidence>
<feature type="compositionally biased region" description="Polar residues" evidence="4">
    <location>
        <begin position="907"/>
        <end position="917"/>
    </location>
</feature>
<evidence type="ECO:0000313" key="7">
    <source>
        <dbReference type="Proteomes" id="UP001162029"/>
    </source>
</evidence>
<dbReference type="CDD" id="cd15489">
    <property type="entry name" value="PHD_SF"/>
    <property type="match status" value="1"/>
</dbReference>
<protein>
    <recommendedName>
        <fullName evidence="5">PHD-type domain-containing protein</fullName>
    </recommendedName>
</protein>
<dbReference type="Gene3D" id="2.30.30.140">
    <property type="match status" value="1"/>
</dbReference>
<keyword evidence="2" id="KW-0863">Zinc-finger</keyword>
<dbReference type="Pfam" id="PF00628">
    <property type="entry name" value="PHD"/>
    <property type="match status" value="1"/>
</dbReference>
<comment type="caution">
    <text evidence="6">The sequence shown here is derived from an EMBL/GenBank/DDBJ whole genome shotgun (WGS) entry which is preliminary data.</text>
</comment>
<organism evidence="6 7">
    <name type="scientific">Peronospora destructor</name>
    <dbReference type="NCBI Taxonomy" id="86335"/>
    <lineage>
        <taxon>Eukaryota</taxon>
        <taxon>Sar</taxon>
        <taxon>Stramenopiles</taxon>
        <taxon>Oomycota</taxon>
        <taxon>Peronosporomycetes</taxon>
        <taxon>Peronosporales</taxon>
        <taxon>Peronosporaceae</taxon>
        <taxon>Peronospora</taxon>
    </lineage>
</organism>
<dbReference type="SUPFAM" id="SSF57903">
    <property type="entry name" value="FYVE/PHD zinc finger"/>
    <property type="match status" value="1"/>
</dbReference>
<evidence type="ECO:0000256" key="4">
    <source>
        <dbReference type="SAM" id="MobiDB-lite"/>
    </source>
</evidence>
<accession>A0AAV0UJR5</accession>
<keyword evidence="1" id="KW-0479">Metal-binding</keyword>
<dbReference type="SUPFAM" id="SSF54160">
    <property type="entry name" value="Chromo domain-like"/>
    <property type="match status" value="1"/>
</dbReference>
<dbReference type="AlphaFoldDB" id="A0AAV0UJR5"/>
<feature type="region of interest" description="Disordered" evidence="4">
    <location>
        <begin position="598"/>
        <end position="626"/>
    </location>
</feature>
<feature type="domain" description="PHD-type" evidence="5">
    <location>
        <begin position="233"/>
        <end position="270"/>
    </location>
</feature>
<proteinExistence type="predicted"/>
<dbReference type="InterPro" id="IPR011011">
    <property type="entry name" value="Znf_FYVE_PHD"/>
</dbReference>
<keyword evidence="7" id="KW-1185">Reference proteome</keyword>
<feature type="compositionally biased region" description="Low complexity" evidence="4">
    <location>
        <begin position="26"/>
        <end position="46"/>
    </location>
</feature>
<keyword evidence="3" id="KW-0862">Zinc</keyword>
<evidence type="ECO:0000313" key="6">
    <source>
        <dbReference type="EMBL" id="CAI5735024.1"/>
    </source>
</evidence>
<feature type="compositionally biased region" description="Polar residues" evidence="4">
    <location>
        <begin position="835"/>
        <end position="847"/>
    </location>
</feature>
<feature type="region of interest" description="Disordered" evidence="4">
    <location>
        <begin position="1"/>
        <end position="47"/>
    </location>
</feature>
<dbReference type="InterPro" id="IPR016197">
    <property type="entry name" value="Chromo-like_dom_sf"/>
</dbReference>
<reference evidence="6" key="1">
    <citation type="submission" date="2022-12" db="EMBL/GenBank/DDBJ databases">
        <authorList>
            <person name="Webb A."/>
        </authorList>
    </citation>
    <scope>NUCLEOTIDE SEQUENCE</scope>
    <source>
        <strain evidence="6">Pd1</strain>
    </source>
</reference>
<sequence>MGRNLKTKTGGAPQKRRKKSEGLCAGSSSPVLSATSSSGGISTPSPRECDKCGNNMLLDGVAKTWPLGKKSVAPTGCQICDFVAFRRSQRPCVQCTRMSCDYFCEWCGKGFHIKCAKLQKEDVENPNGFCCHKCEAEQSEGHNADDEETKGEEEVGSRCGSCRLPFASMGKEIEDVNVATGFKVNQAVLVDNDEVLYNALITEVDTKGERIKIHFTRWSKSFDDWYAMDDEHINESLACDCCNNWFHIGCLPPIKSSGRWKDSTYVCPRCIDDARAFHSGSRAVLKAKTGCASTSIATAKAAKKTTSLKDSERTLVAVVKTKKLNKAVVVRDDDDDDMEKENDSDVRREKGKITKASNKKKRKLPEVGESLVRRAQAKENERTAKSTVSAAPDSKTVMSLAGKEIASADAALHVAGLAPLEAKADSSNVRAPTTEVIAKANAKVPKLPAVNANAVMSTKASVMMHASPGHTVKVATEADSSLCKAAATIGANHIHVVGESDADQHERKQVVASQTAAPEPSNRYSSCNTVMSLLNSPSSNETPIKAFKPTVTSLPMLNPADKAYASSSKSAAAMQANFQVYVKMEQKNGSFSLYPRPVPDGKPAQASRKEVSTKPAKTAAARKTKQSQTCRGLSAFDILREVAAQEIDEGAVPVKSKCEKRPSGRECKANASKLSKMDASTGCASNTTPGRAALFGGYGNSAVSDINQSPQTRDRTQMNPFVDLHFSIRKEMYLRFCRLEEEGMLTRDSAHLLRSLIYPTSERFQDLKFVYLVNKDLPSLQLTKRLLEAVPYPATVAKPVATTTSHAPSAAIRSPVNGKNPAGFPMSIGMFSAAMSRNSSPADSSRMSLLPPPPGTTLLRPELVRPDESSRVVPQSQPQPLRTSGSPATNVTTAKRPKMLIVEQLAPTRSPSTGTGSQQQQQQQQRLLNSR</sequence>
<name>A0AAV0UJR5_9STRA</name>
<dbReference type="Gene3D" id="2.60.120.650">
    <property type="entry name" value="Cupin"/>
    <property type="match status" value="1"/>
</dbReference>
<dbReference type="EMBL" id="CANTFM010001090">
    <property type="protein sequence ID" value="CAI5735024.1"/>
    <property type="molecule type" value="Genomic_DNA"/>
</dbReference>
<evidence type="ECO:0000259" key="5">
    <source>
        <dbReference type="Pfam" id="PF00628"/>
    </source>
</evidence>
<feature type="region of interest" description="Disordered" evidence="4">
    <location>
        <begin position="835"/>
        <end position="931"/>
    </location>
</feature>
<feature type="compositionally biased region" description="Polar residues" evidence="4">
    <location>
        <begin position="872"/>
        <end position="893"/>
    </location>
</feature>
<feature type="compositionally biased region" description="Basic and acidic residues" evidence="4">
    <location>
        <begin position="341"/>
        <end position="352"/>
    </location>
</feature>